<dbReference type="InterPro" id="IPR019546">
    <property type="entry name" value="TAT_signal_bac_arc"/>
</dbReference>
<dbReference type="NCBIfam" id="TIGR01409">
    <property type="entry name" value="TAT_signal_seq"/>
    <property type="match status" value="1"/>
</dbReference>
<feature type="chain" id="PRO_5020938221" evidence="2">
    <location>
        <begin position="28"/>
        <end position="372"/>
    </location>
</feature>
<dbReference type="PROSITE" id="PS51318">
    <property type="entry name" value="TAT"/>
    <property type="match status" value="1"/>
</dbReference>
<evidence type="ECO:0000256" key="2">
    <source>
        <dbReference type="SAM" id="SignalP"/>
    </source>
</evidence>
<evidence type="ECO:0000259" key="3">
    <source>
        <dbReference type="Pfam" id="PF01408"/>
    </source>
</evidence>
<dbReference type="SUPFAM" id="SSF55347">
    <property type="entry name" value="Glyceraldehyde-3-phosphate dehydrogenase-like, C-terminal domain"/>
    <property type="match status" value="1"/>
</dbReference>
<dbReference type="Proteomes" id="UP000304900">
    <property type="component" value="Unassembled WGS sequence"/>
</dbReference>
<dbReference type="Pfam" id="PF01408">
    <property type="entry name" value="GFO_IDH_MocA"/>
    <property type="match status" value="1"/>
</dbReference>
<dbReference type="InterPro" id="IPR000683">
    <property type="entry name" value="Gfo/Idh/MocA-like_OxRdtase_N"/>
</dbReference>
<dbReference type="OrthoDB" id="9795543at2"/>
<evidence type="ECO:0000313" key="5">
    <source>
        <dbReference type="EMBL" id="TKT84445.1"/>
    </source>
</evidence>
<dbReference type="PRINTS" id="PR01775">
    <property type="entry name" value="GLFROXRDTASE"/>
</dbReference>
<dbReference type="GO" id="GO:0016491">
    <property type="term" value="F:oxidoreductase activity"/>
    <property type="evidence" value="ECO:0007669"/>
    <property type="project" value="UniProtKB-KW"/>
</dbReference>
<feature type="domain" description="GFO/IDH/MocA-like oxidoreductase" evidence="4">
    <location>
        <begin position="173"/>
        <end position="292"/>
    </location>
</feature>
<dbReference type="Gene3D" id="3.40.50.720">
    <property type="entry name" value="NAD(P)-binding Rossmann-like Domain"/>
    <property type="match status" value="1"/>
</dbReference>
<dbReference type="EMBL" id="SZVO01000043">
    <property type="protein sequence ID" value="TKT84445.1"/>
    <property type="molecule type" value="Genomic_DNA"/>
</dbReference>
<dbReference type="SUPFAM" id="SSF51735">
    <property type="entry name" value="NAD(P)-binding Rossmann-fold domains"/>
    <property type="match status" value="1"/>
</dbReference>
<protein>
    <submittedName>
        <fullName evidence="5">Gfo/Idh/MocA family oxidoreductase</fullName>
    </submittedName>
</protein>
<organism evidence="5 6">
    <name type="scientific">Dyadobacter frigoris</name>
    <dbReference type="NCBI Taxonomy" id="2576211"/>
    <lineage>
        <taxon>Bacteria</taxon>
        <taxon>Pseudomonadati</taxon>
        <taxon>Bacteroidota</taxon>
        <taxon>Cytophagia</taxon>
        <taxon>Cytophagales</taxon>
        <taxon>Spirosomataceae</taxon>
        <taxon>Dyadobacter</taxon>
    </lineage>
</organism>
<dbReference type="Pfam" id="PF22725">
    <property type="entry name" value="GFO_IDH_MocA_C3"/>
    <property type="match status" value="1"/>
</dbReference>
<proteinExistence type="predicted"/>
<keyword evidence="2" id="KW-0732">Signal</keyword>
<evidence type="ECO:0000259" key="4">
    <source>
        <dbReference type="Pfam" id="PF22725"/>
    </source>
</evidence>
<dbReference type="InterPro" id="IPR055170">
    <property type="entry name" value="GFO_IDH_MocA-like_dom"/>
</dbReference>
<dbReference type="InterPro" id="IPR008354">
    <property type="entry name" value="Glc-Fru_OxRdtase_bac"/>
</dbReference>
<gene>
    <name evidence="5" type="ORF">FDK13_34985</name>
</gene>
<dbReference type="PANTHER" id="PTHR43818:SF11">
    <property type="entry name" value="BCDNA.GH03377"/>
    <property type="match status" value="1"/>
</dbReference>
<feature type="domain" description="Gfo/Idh/MocA-like oxidoreductase N-terminal" evidence="3">
    <location>
        <begin position="41"/>
        <end position="164"/>
    </location>
</feature>
<reference evidence="5 6" key="1">
    <citation type="submission" date="2019-05" db="EMBL/GenBank/DDBJ databases">
        <title>Dyadobacter AR-3-8 sp. nov., isolated from arctic soil.</title>
        <authorList>
            <person name="Chaudhary D.K."/>
        </authorList>
    </citation>
    <scope>NUCLEOTIDE SEQUENCE [LARGE SCALE GENOMIC DNA]</scope>
    <source>
        <strain evidence="5 6">AR-3-8</strain>
    </source>
</reference>
<sequence length="372" mass="40799">MNSRRDFLQKVSLGIGVTALAGLPASAAAPSAPVVRAEKQLRVAIMGLGGYANIVAEAMQKCTMATLVGVVSGTPSKVDTWKKKYNIPDKNTYNYETVSEIKNNPDIDIVYVTTPNSLHHKHVLQIAATGKHVICEKPVADNAKQTREMIAACEKAGVKFYIGYRLHFEPHTRELIRMRESGELGKIMHVNNYMGFKSGDPTQWRLKKALAGGGAMMDVGVYALNGARYCTGEEPIWVTAQETKTDPIKFKEVDETITFQLGFPSGVIANCGTTYNFNNFERLYVIGEKGFVELSPAFGYGPIKGRTNAGPMNMPAHIPHQTLQMDGLADIILNNKPDPHITGHEGLKDMIVVDAVYESIRKGGQKIFINKA</sequence>
<name>A0A4U6CLU0_9BACT</name>
<feature type="signal peptide" evidence="2">
    <location>
        <begin position="1"/>
        <end position="27"/>
    </location>
</feature>
<dbReference type="RefSeq" id="WP_137344649.1">
    <property type="nucleotide sequence ID" value="NZ_BSQH01000016.1"/>
</dbReference>
<keyword evidence="6" id="KW-1185">Reference proteome</keyword>
<dbReference type="Gene3D" id="3.30.360.10">
    <property type="entry name" value="Dihydrodipicolinate Reductase, domain 2"/>
    <property type="match status" value="1"/>
</dbReference>
<dbReference type="AlphaFoldDB" id="A0A4U6CLU0"/>
<evidence type="ECO:0000256" key="1">
    <source>
        <dbReference type="ARBA" id="ARBA00023002"/>
    </source>
</evidence>
<evidence type="ECO:0000313" key="6">
    <source>
        <dbReference type="Proteomes" id="UP000304900"/>
    </source>
</evidence>
<accession>A0A4U6CLU0</accession>
<dbReference type="InterPro" id="IPR006311">
    <property type="entry name" value="TAT_signal"/>
</dbReference>
<keyword evidence="1" id="KW-0560">Oxidoreductase</keyword>
<comment type="caution">
    <text evidence="5">The sequence shown here is derived from an EMBL/GenBank/DDBJ whole genome shotgun (WGS) entry which is preliminary data.</text>
</comment>
<dbReference type="InterPro" id="IPR050463">
    <property type="entry name" value="Gfo/Idh/MocA_oxidrdct_glycsds"/>
</dbReference>
<dbReference type="PANTHER" id="PTHR43818">
    <property type="entry name" value="BCDNA.GH03377"/>
    <property type="match status" value="1"/>
</dbReference>
<dbReference type="GO" id="GO:0000166">
    <property type="term" value="F:nucleotide binding"/>
    <property type="evidence" value="ECO:0007669"/>
    <property type="project" value="InterPro"/>
</dbReference>
<dbReference type="InterPro" id="IPR036291">
    <property type="entry name" value="NAD(P)-bd_dom_sf"/>
</dbReference>